<organism evidence="1 2">
    <name type="scientific">Desulfitobacterium hafniense</name>
    <name type="common">Desulfitobacterium frappieri</name>
    <dbReference type="NCBI Taxonomy" id="49338"/>
    <lineage>
        <taxon>Bacteria</taxon>
        <taxon>Bacillati</taxon>
        <taxon>Bacillota</taxon>
        <taxon>Clostridia</taxon>
        <taxon>Eubacteriales</taxon>
        <taxon>Desulfitobacteriaceae</taxon>
        <taxon>Desulfitobacterium</taxon>
    </lineage>
</organism>
<dbReference type="InterPro" id="IPR027417">
    <property type="entry name" value="P-loop_NTPase"/>
</dbReference>
<dbReference type="GO" id="GO:0008817">
    <property type="term" value="F:corrinoid adenosyltransferase activity"/>
    <property type="evidence" value="ECO:0007669"/>
    <property type="project" value="InterPro"/>
</dbReference>
<dbReference type="NCBIfam" id="NF004637">
    <property type="entry name" value="PRK05986.1"/>
    <property type="match status" value="1"/>
</dbReference>
<gene>
    <name evidence="1" type="ORF">AT727_13260</name>
</gene>
<dbReference type="AlphaFoldDB" id="A0A0W1JC06"/>
<comment type="caution">
    <text evidence="1">The sequence shown here is derived from an EMBL/GenBank/DDBJ whole genome shotgun (WGS) entry which is preliminary data.</text>
</comment>
<evidence type="ECO:0000313" key="2">
    <source>
        <dbReference type="Proteomes" id="UP000054623"/>
    </source>
</evidence>
<name>A0A0W1JC06_DESHA</name>
<dbReference type="PANTHER" id="PTHR46638:SF1">
    <property type="entry name" value="CORRINOID ADENOSYLTRANSFERASE"/>
    <property type="match status" value="1"/>
</dbReference>
<dbReference type="Proteomes" id="UP000054623">
    <property type="component" value="Unassembled WGS sequence"/>
</dbReference>
<dbReference type="NCBIfam" id="TIGR00708">
    <property type="entry name" value="cobA"/>
    <property type="match status" value="1"/>
</dbReference>
<protein>
    <submittedName>
        <fullName evidence="1">Cob(I)yrinic acid a,c-diamide adenosyltransferase</fullName>
    </submittedName>
</protein>
<accession>A0A0W1JC06</accession>
<evidence type="ECO:0000313" key="1">
    <source>
        <dbReference type="EMBL" id="KTE89361.1"/>
    </source>
</evidence>
<dbReference type="Pfam" id="PF02572">
    <property type="entry name" value="CobA_CobO_BtuR"/>
    <property type="match status" value="1"/>
</dbReference>
<dbReference type="OrthoDB" id="9810309at2"/>
<keyword evidence="1" id="KW-0808">Transferase</keyword>
<dbReference type="RefSeq" id="WP_005812393.1">
    <property type="nucleotide sequence ID" value="NZ_CABKQQ010000041.1"/>
</dbReference>
<dbReference type="SUPFAM" id="SSF52540">
    <property type="entry name" value="P-loop containing nucleoside triphosphate hydrolases"/>
    <property type="match status" value="1"/>
</dbReference>
<dbReference type="EMBL" id="LOCK01000083">
    <property type="protein sequence ID" value="KTE89361.1"/>
    <property type="molecule type" value="Genomic_DNA"/>
</dbReference>
<dbReference type="PANTHER" id="PTHR46638">
    <property type="entry name" value="CORRINOID ADENOSYLTRANSFERASE"/>
    <property type="match status" value="1"/>
</dbReference>
<proteinExistence type="predicted"/>
<sequence>MWNIGGIKTEKQKGLVIVHTGDGKGKTTAAFGLGMRAWGQGLKVLVIQFIKGQDSGELRAAEKLEPSFTVYQMGEGFVRDYDEKAFSGPKLAAERALQTAEIEINSGKWDMIILDEINCAVICRLISEEAVLALIDNKPSETHLVLTGIGAKPKITEKADLVTEMREIRHPFRKGVKAQKGIEF</sequence>
<dbReference type="GO" id="GO:0005524">
    <property type="term" value="F:ATP binding"/>
    <property type="evidence" value="ECO:0007669"/>
    <property type="project" value="InterPro"/>
</dbReference>
<dbReference type="PIRSF" id="PIRSF015617">
    <property type="entry name" value="Adensltrnsf_CobA"/>
    <property type="match status" value="1"/>
</dbReference>
<dbReference type="InterPro" id="IPR003724">
    <property type="entry name" value="CblAdoTrfase_CobA"/>
</dbReference>
<reference evidence="1 2" key="1">
    <citation type="submission" date="2015-12" db="EMBL/GenBank/DDBJ databases">
        <title>Draft Genome Sequence of Desulfitobacterium hafniense Strain DH, a Sulfate-reducing Bacterium Isolated from Paddy Soils.</title>
        <authorList>
            <person name="Bao P."/>
            <person name="Zhang X."/>
            <person name="Li G."/>
        </authorList>
    </citation>
    <scope>NUCLEOTIDE SEQUENCE [LARGE SCALE GENOMIC DNA]</scope>
    <source>
        <strain evidence="1 2">DH</strain>
    </source>
</reference>
<dbReference type="CDD" id="cd00561">
    <property type="entry name" value="CobA_ACA"/>
    <property type="match status" value="1"/>
</dbReference>
<dbReference type="Gene3D" id="3.40.50.300">
    <property type="entry name" value="P-loop containing nucleotide triphosphate hydrolases"/>
    <property type="match status" value="1"/>
</dbReference>
<dbReference type="GO" id="GO:0009236">
    <property type="term" value="P:cobalamin biosynthetic process"/>
    <property type="evidence" value="ECO:0007669"/>
    <property type="project" value="InterPro"/>
</dbReference>